<dbReference type="EMBL" id="JAHUTI010039414">
    <property type="protein sequence ID" value="MED6244182.1"/>
    <property type="molecule type" value="Genomic_DNA"/>
</dbReference>
<comment type="caution">
    <text evidence="2">The sequence shown here is derived from an EMBL/GenBank/DDBJ whole genome shotgun (WGS) entry which is preliminary data.</text>
</comment>
<dbReference type="Proteomes" id="UP001345963">
    <property type="component" value="Unassembled WGS sequence"/>
</dbReference>
<evidence type="ECO:0000256" key="1">
    <source>
        <dbReference type="SAM" id="MobiDB-lite"/>
    </source>
</evidence>
<gene>
    <name evidence="2" type="ORF">ATANTOWER_029297</name>
</gene>
<feature type="region of interest" description="Disordered" evidence="1">
    <location>
        <begin position="1"/>
        <end position="27"/>
    </location>
</feature>
<reference evidence="2 3" key="1">
    <citation type="submission" date="2021-07" db="EMBL/GenBank/DDBJ databases">
        <authorList>
            <person name="Palmer J.M."/>
        </authorList>
    </citation>
    <scope>NUCLEOTIDE SEQUENCE [LARGE SCALE GENOMIC DNA]</scope>
    <source>
        <strain evidence="2 3">AT_MEX2019</strain>
        <tissue evidence="2">Muscle</tissue>
    </source>
</reference>
<keyword evidence="3" id="KW-1185">Reference proteome</keyword>
<organism evidence="2 3">
    <name type="scientific">Ataeniobius toweri</name>
    <dbReference type="NCBI Taxonomy" id="208326"/>
    <lineage>
        <taxon>Eukaryota</taxon>
        <taxon>Metazoa</taxon>
        <taxon>Chordata</taxon>
        <taxon>Craniata</taxon>
        <taxon>Vertebrata</taxon>
        <taxon>Euteleostomi</taxon>
        <taxon>Actinopterygii</taxon>
        <taxon>Neopterygii</taxon>
        <taxon>Teleostei</taxon>
        <taxon>Neoteleostei</taxon>
        <taxon>Acanthomorphata</taxon>
        <taxon>Ovalentaria</taxon>
        <taxon>Atherinomorphae</taxon>
        <taxon>Cyprinodontiformes</taxon>
        <taxon>Goodeidae</taxon>
        <taxon>Ataeniobius</taxon>
    </lineage>
</organism>
<proteinExistence type="predicted"/>
<name>A0ABU7B0Y9_9TELE</name>
<sequence>MIMTGSTEAAGKGKNGRPRHKSSNGNACHIDEATAKEVGNRLSSSCCLQVSKLRASTPIFTAIVCLVSLSLSSSFHPVGLCFTQTPQSECARILFLNFRKSCRVHNFLYQGAKFRTESLSNKVPFCATQTVIYIYDPGTRV</sequence>
<evidence type="ECO:0000313" key="3">
    <source>
        <dbReference type="Proteomes" id="UP001345963"/>
    </source>
</evidence>
<accession>A0ABU7B0Y9</accession>
<protein>
    <submittedName>
        <fullName evidence="2">Uncharacterized protein</fullName>
    </submittedName>
</protein>
<evidence type="ECO:0000313" key="2">
    <source>
        <dbReference type="EMBL" id="MED6244182.1"/>
    </source>
</evidence>